<evidence type="ECO:0000313" key="2">
    <source>
        <dbReference type="EMBL" id="KAA1086953.1"/>
    </source>
</evidence>
<keyword evidence="4" id="KW-1185">Reference proteome</keyword>
<feature type="region of interest" description="Disordered" evidence="1">
    <location>
        <begin position="66"/>
        <end position="95"/>
    </location>
</feature>
<organism evidence="2 4">
    <name type="scientific">Puccinia graminis f. sp. tritici</name>
    <dbReference type="NCBI Taxonomy" id="56615"/>
    <lineage>
        <taxon>Eukaryota</taxon>
        <taxon>Fungi</taxon>
        <taxon>Dikarya</taxon>
        <taxon>Basidiomycota</taxon>
        <taxon>Pucciniomycotina</taxon>
        <taxon>Pucciniomycetes</taxon>
        <taxon>Pucciniales</taxon>
        <taxon>Pucciniaceae</taxon>
        <taxon>Puccinia</taxon>
    </lineage>
</organism>
<dbReference type="EMBL" id="VDEP01000137">
    <property type="protein sequence ID" value="KAA1129390.1"/>
    <property type="molecule type" value="Genomic_DNA"/>
</dbReference>
<protein>
    <submittedName>
        <fullName evidence="2">SsDNA endodeoxyribonuclease</fullName>
    </submittedName>
</protein>
<dbReference type="Proteomes" id="UP000324748">
    <property type="component" value="Unassembled WGS sequence"/>
</dbReference>
<evidence type="ECO:0000313" key="4">
    <source>
        <dbReference type="Proteomes" id="UP000324748"/>
    </source>
</evidence>
<sequence>MRSVSMLQIEGSRSSGGVPAPWALLDKVDELASTTFNYFVSSHTYIEKNVTTDNWHFKPTIIPNSQKEKAKNLGDSEHLNEEESGKRKNDDDEEEDEFDVKFEVLMSSLIECLNIFGTAASSSHKTYTKNFANSSIDNGSSVAGLPAKRRFDDDSLAYQKGKPGPSKARKLPTSAVRISYTPGRVRRPLGVTRGAVAALQVGDASEALFCHTSRRCHGVAPC</sequence>
<reference evidence="4 5" key="1">
    <citation type="submission" date="2019-05" db="EMBL/GenBank/DDBJ databases">
        <title>Emergence of the Ug99 lineage of the wheat stem rust pathogen through somatic hybridization.</title>
        <authorList>
            <person name="Li F."/>
            <person name="Upadhyaya N.M."/>
            <person name="Sperschneider J."/>
            <person name="Matny O."/>
            <person name="Nguyen-Phuc H."/>
            <person name="Mago R."/>
            <person name="Raley C."/>
            <person name="Miller M.E."/>
            <person name="Silverstein K.A.T."/>
            <person name="Henningsen E."/>
            <person name="Hirsch C.D."/>
            <person name="Visser B."/>
            <person name="Pretorius Z.A."/>
            <person name="Steffenson B.J."/>
            <person name="Schwessinger B."/>
            <person name="Dodds P.N."/>
            <person name="Figueroa M."/>
        </authorList>
    </citation>
    <scope>NUCLEOTIDE SEQUENCE [LARGE SCALE GENOMIC DNA]</scope>
    <source>
        <strain evidence="2">21-0</strain>
        <strain evidence="3 5">Ug99</strain>
    </source>
</reference>
<dbReference type="EMBL" id="VSWC01000105">
    <property type="protein sequence ID" value="KAA1086953.1"/>
    <property type="molecule type" value="Genomic_DNA"/>
</dbReference>
<accession>A0A5B0NDW8</accession>
<proteinExistence type="predicted"/>
<comment type="caution">
    <text evidence="2">The sequence shown here is derived from an EMBL/GenBank/DDBJ whole genome shotgun (WGS) entry which is preliminary data.</text>
</comment>
<evidence type="ECO:0000313" key="3">
    <source>
        <dbReference type="EMBL" id="KAA1129390.1"/>
    </source>
</evidence>
<dbReference type="GO" id="GO:0000077">
    <property type="term" value="P:DNA damage checkpoint signaling"/>
    <property type="evidence" value="ECO:0007669"/>
    <property type="project" value="InterPro"/>
</dbReference>
<name>A0A5B0NDW8_PUCGR</name>
<gene>
    <name evidence="2" type="primary">RAD1_2</name>
    <name evidence="3" type="synonym">RAD1_3</name>
    <name evidence="2" type="ORF">PGT21_017279</name>
    <name evidence="3" type="ORF">PGTUg99_031812</name>
</gene>
<evidence type="ECO:0000256" key="1">
    <source>
        <dbReference type="SAM" id="MobiDB-lite"/>
    </source>
</evidence>
<dbReference type="AlphaFoldDB" id="A0A5B0NDW8"/>
<evidence type="ECO:0000313" key="5">
    <source>
        <dbReference type="Proteomes" id="UP000325313"/>
    </source>
</evidence>
<dbReference type="OrthoDB" id="337581at2759"/>
<feature type="compositionally biased region" description="Basic and acidic residues" evidence="1">
    <location>
        <begin position="66"/>
        <end position="90"/>
    </location>
</feature>
<dbReference type="Proteomes" id="UP000325313">
    <property type="component" value="Unassembled WGS sequence"/>
</dbReference>